<evidence type="ECO:0000256" key="3">
    <source>
        <dbReference type="ARBA" id="ARBA00022827"/>
    </source>
</evidence>
<evidence type="ECO:0000256" key="1">
    <source>
        <dbReference type="ARBA" id="ARBA00009183"/>
    </source>
</evidence>
<evidence type="ECO:0000313" key="7">
    <source>
        <dbReference type="Proteomes" id="UP001152885"/>
    </source>
</evidence>
<sequence length="408" mass="47473">MDVAIIGGGPCGLITLDALIKENMGFNIKLFERRDKIGGCWNVTPPGKISFIKQNPIDELPKIIPSKVPKSKINRHMDTAAYDYLETNVEATAMEFSIEKFPNNFKSRQGPEFRHHKDILNWMETNFAKYEYIYLNTSLELIEKIGNKFRLILRNFNKFDDYIYEEYFDKIVIATGHFDVPYIPNIIGLEQFKGTLIHSKHFRDRNLFKDKKTIVVGSSVSAMDSIRDILSVVKLPALTSQRSNDHVYFGNDAFKHKDIIIKPEIVKIENNKVYYKDGNIEENVDAILLATGYLYDYPFLKQVPDLFEMIFNINDPSMAFVGAITPGLTFKLFEWQAVLVAKSFAGRSNLPKKLIKNRQEVGYDFKTYFETLRELAGESKIGRILPEFDEEWERCFYRGHEFRKNMWR</sequence>
<dbReference type="GO" id="GO:0050660">
    <property type="term" value="F:flavin adenine dinucleotide binding"/>
    <property type="evidence" value="ECO:0007669"/>
    <property type="project" value="InterPro"/>
</dbReference>
<evidence type="ECO:0000313" key="6">
    <source>
        <dbReference type="EMBL" id="CAI5760433.1"/>
    </source>
</evidence>
<protein>
    <recommendedName>
        <fullName evidence="8">Flavin-containing monooxygenase</fullName>
    </recommendedName>
</protein>
<dbReference type="Gene3D" id="3.50.50.60">
    <property type="entry name" value="FAD/NAD(P)-binding domain"/>
    <property type="match status" value="2"/>
</dbReference>
<evidence type="ECO:0008006" key="8">
    <source>
        <dbReference type="Google" id="ProtNLM"/>
    </source>
</evidence>
<dbReference type="SUPFAM" id="SSF51905">
    <property type="entry name" value="FAD/NAD(P)-binding domain"/>
    <property type="match status" value="2"/>
</dbReference>
<dbReference type="InterPro" id="IPR050346">
    <property type="entry name" value="FMO-like"/>
</dbReference>
<dbReference type="EMBL" id="CANTUO010000006">
    <property type="protein sequence ID" value="CAI5760433.1"/>
    <property type="molecule type" value="Genomic_DNA"/>
</dbReference>
<gene>
    <name evidence="6" type="ORF">CANVERA_P4943</name>
</gene>
<keyword evidence="7" id="KW-1185">Reference proteome</keyword>
<proteinExistence type="inferred from homology"/>
<keyword evidence="3" id="KW-0274">FAD</keyword>
<evidence type="ECO:0000256" key="2">
    <source>
        <dbReference type="ARBA" id="ARBA00022630"/>
    </source>
</evidence>
<dbReference type="OrthoDB" id="66881at2759"/>
<accession>A0A9W4TXZ1</accession>
<comment type="caution">
    <text evidence="6">The sequence shown here is derived from an EMBL/GenBank/DDBJ whole genome shotgun (WGS) entry which is preliminary data.</text>
</comment>
<organism evidence="6 7">
    <name type="scientific">Candida verbasci</name>
    <dbReference type="NCBI Taxonomy" id="1227364"/>
    <lineage>
        <taxon>Eukaryota</taxon>
        <taxon>Fungi</taxon>
        <taxon>Dikarya</taxon>
        <taxon>Ascomycota</taxon>
        <taxon>Saccharomycotina</taxon>
        <taxon>Pichiomycetes</taxon>
        <taxon>Debaryomycetaceae</taxon>
        <taxon>Candida/Lodderomyces clade</taxon>
        <taxon>Candida</taxon>
    </lineage>
</organism>
<evidence type="ECO:0000256" key="4">
    <source>
        <dbReference type="ARBA" id="ARBA00022857"/>
    </source>
</evidence>
<comment type="similarity">
    <text evidence="1">Belongs to the FMO family.</text>
</comment>
<dbReference type="InterPro" id="IPR036188">
    <property type="entry name" value="FAD/NAD-bd_sf"/>
</dbReference>
<dbReference type="PRINTS" id="PR00370">
    <property type="entry name" value="FMOXYGENASE"/>
</dbReference>
<name>A0A9W4TXZ1_9ASCO</name>
<keyword evidence="5" id="KW-0560">Oxidoreductase</keyword>
<dbReference type="GO" id="GO:0050661">
    <property type="term" value="F:NADP binding"/>
    <property type="evidence" value="ECO:0007669"/>
    <property type="project" value="InterPro"/>
</dbReference>
<dbReference type="PIRSF" id="PIRSF000332">
    <property type="entry name" value="FMO"/>
    <property type="match status" value="1"/>
</dbReference>
<dbReference type="InterPro" id="IPR000960">
    <property type="entry name" value="Flavin_mOase"/>
</dbReference>
<dbReference type="InterPro" id="IPR020946">
    <property type="entry name" value="Flavin_mOase-like"/>
</dbReference>
<dbReference type="PANTHER" id="PTHR23023">
    <property type="entry name" value="DIMETHYLANILINE MONOOXYGENASE"/>
    <property type="match status" value="1"/>
</dbReference>
<reference evidence="6" key="1">
    <citation type="submission" date="2022-12" db="EMBL/GenBank/DDBJ databases">
        <authorList>
            <person name="Brejova B."/>
        </authorList>
    </citation>
    <scope>NUCLEOTIDE SEQUENCE</scope>
</reference>
<dbReference type="Pfam" id="PF13450">
    <property type="entry name" value="NAD_binding_8"/>
    <property type="match status" value="1"/>
</dbReference>
<evidence type="ECO:0000256" key="5">
    <source>
        <dbReference type="ARBA" id="ARBA00023002"/>
    </source>
</evidence>
<keyword evidence="4" id="KW-0521">NADP</keyword>
<dbReference type="GO" id="GO:0004499">
    <property type="term" value="F:N,N-dimethylaniline monooxygenase activity"/>
    <property type="evidence" value="ECO:0007669"/>
    <property type="project" value="InterPro"/>
</dbReference>
<dbReference type="AlphaFoldDB" id="A0A9W4TXZ1"/>
<dbReference type="Proteomes" id="UP001152885">
    <property type="component" value="Unassembled WGS sequence"/>
</dbReference>
<dbReference type="Pfam" id="PF00743">
    <property type="entry name" value="FMO-like"/>
    <property type="match status" value="2"/>
</dbReference>
<keyword evidence="2" id="KW-0285">Flavoprotein</keyword>